<evidence type="ECO:0000313" key="1">
    <source>
        <dbReference type="EMBL" id="GAF71930.1"/>
    </source>
</evidence>
<dbReference type="SUPFAM" id="SSF53756">
    <property type="entry name" value="UDP-Glycosyltransferase/glycogen phosphorylase"/>
    <property type="match status" value="1"/>
</dbReference>
<reference evidence="1" key="1">
    <citation type="journal article" date="2014" name="Front. Microbiol.">
        <title>High frequency of phylogenetically diverse reductive dehalogenase-homologous genes in deep subseafloor sedimentary metagenomes.</title>
        <authorList>
            <person name="Kawai M."/>
            <person name="Futagami T."/>
            <person name="Toyoda A."/>
            <person name="Takaki Y."/>
            <person name="Nishi S."/>
            <person name="Hori S."/>
            <person name="Arai W."/>
            <person name="Tsubouchi T."/>
            <person name="Morono Y."/>
            <person name="Uchiyama I."/>
            <person name="Ito T."/>
            <person name="Fujiyama A."/>
            <person name="Inagaki F."/>
            <person name="Takami H."/>
        </authorList>
    </citation>
    <scope>NUCLEOTIDE SEQUENCE</scope>
    <source>
        <strain evidence="1">Expedition CK06-06</strain>
    </source>
</reference>
<dbReference type="GO" id="GO:0016757">
    <property type="term" value="F:glycosyltransferase activity"/>
    <property type="evidence" value="ECO:0007669"/>
    <property type="project" value="TreeGrafter"/>
</dbReference>
<evidence type="ECO:0008006" key="2">
    <source>
        <dbReference type="Google" id="ProtNLM"/>
    </source>
</evidence>
<sequence length="90" mass="10531">EGFGLPLVEALYHKRLVLVSDIPVFREIGREFCAYFDIKSPASLAKMIIDIENEQKMPSVRKPEEYELIDWKESCRELINKSVALYERII</sequence>
<protein>
    <recommendedName>
        <fullName evidence="2">Glycosyl transferase family 1 domain-containing protein</fullName>
    </recommendedName>
</protein>
<dbReference type="PANTHER" id="PTHR46401">
    <property type="entry name" value="GLYCOSYLTRANSFERASE WBBK-RELATED"/>
    <property type="match status" value="1"/>
</dbReference>
<feature type="non-terminal residue" evidence="1">
    <location>
        <position position="1"/>
    </location>
</feature>
<comment type="caution">
    <text evidence="1">The sequence shown here is derived from an EMBL/GenBank/DDBJ whole genome shotgun (WGS) entry which is preliminary data.</text>
</comment>
<name>X0T770_9ZZZZ</name>
<gene>
    <name evidence="1" type="ORF">S01H1_07853</name>
</gene>
<dbReference type="PANTHER" id="PTHR46401:SF9">
    <property type="entry name" value="MANNOSYLTRANSFERASE A"/>
    <property type="match status" value="1"/>
</dbReference>
<dbReference type="Gene3D" id="3.40.50.2000">
    <property type="entry name" value="Glycogen Phosphorylase B"/>
    <property type="match status" value="1"/>
</dbReference>
<accession>X0T770</accession>
<dbReference type="EMBL" id="BARS01004028">
    <property type="protein sequence ID" value="GAF71930.1"/>
    <property type="molecule type" value="Genomic_DNA"/>
</dbReference>
<proteinExistence type="predicted"/>
<dbReference type="AlphaFoldDB" id="X0T770"/>
<organism evidence="1">
    <name type="scientific">marine sediment metagenome</name>
    <dbReference type="NCBI Taxonomy" id="412755"/>
    <lineage>
        <taxon>unclassified sequences</taxon>
        <taxon>metagenomes</taxon>
        <taxon>ecological metagenomes</taxon>
    </lineage>
</organism>